<feature type="domain" description="Band 7" evidence="3">
    <location>
        <begin position="58"/>
        <end position="211"/>
    </location>
</feature>
<dbReference type="SUPFAM" id="SSF55718">
    <property type="entry name" value="SCP-like"/>
    <property type="match status" value="1"/>
</dbReference>
<dbReference type="Proteomes" id="UP000694569">
    <property type="component" value="Unplaced"/>
</dbReference>
<dbReference type="PRINTS" id="PR00721">
    <property type="entry name" value="STOMATIN"/>
</dbReference>
<evidence type="ECO:0000259" key="3">
    <source>
        <dbReference type="SMART" id="SM00244"/>
    </source>
</evidence>
<gene>
    <name evidence="4" type="primary">STOML1</name>
</gene>
<evidence type="ECO:0000256" key="2">
    <source>
        <dbReference type="SAM" id="Phobius"/>
    </source>
</evidence>
<proteinExistence type="inferred from homology"/>
<dbReference type="PANTHER" id="PTHR10264:SF130">
    <property type="entry name" value="STOMATIN-LIKE PROTEIN 1"/>
    <property type="match status" value="1"/>
</dbReference>
<protein>
    <submittedName>
        <fullName evidence="4">Stomatin like 1</fullName>
    </submittedName>
</protein>
<keyword evidence="2" id="KW-1133">Transmembrane helix</keyword>
<sequence length="360" mass="40100">MWGSYKYTSVPTGFDEIPPCHSQKAAPSDSWLLTGFYTVITCLSCLLLLITFPLSVWCLLKVVPDYQRIVVFRLGRVRPPRGPGLVLLLPLIDQFQRVDMRTNAFNIPPNKMKSRDGAVVSIGADIQFRVSDPVLSVMSVQDLSFVIRNTAQNLLVQSLDRKYLREICTDKLRIGEHLKEDISEQVKPWGVCIERAELTMEAIFQSPESGMESPVSTHSTAPIGGVEQLVMQVISLAQQNMEETSPPAGLPLEHLLTRLEGNLTEALVSDVKSSFQFYLSRSDGERAPYFLDLTSGRGRAGWGLLDRFPDVTLEISEADLLSLMQGDLHPLTAYTRGRLRVGGNLQTALKLEKVLQVAKQ</sequence>
<accession>A0A8C5Q8L2</accession>
<dbReference type="GeneTree" id="ENSGT01030000234614"/>
<dbReference type="PANTHER" id="PTHR10264">
    <property type="entry name" value="BAND 7 PROTEIN-RELATED"/>
    <property type="match status" value="1"/>
</dbReference>
<reference evidence="4" key="2">
    <citation type="submission" date="2025-09" db="UniProtKB">
        <authorList>
            <consortium name="Ensembl"/>
        </authorList>
    </citation>
    <scope>IDENTIFICATION</scope>
</reference>
<keyword evidence="2" id="KW-0812">Transmembrane</keyword>
<dbReference type="Ensembl" id="ENSLLET00000035640.1">
    <property type="protein sequence ID" value="ENSLLEP00000034334.1"/>
    <property type="gene ID" value="ENSLLEG00000021658.1"/>
</dbReference>
<dbReference type="Pfam" id="PF02036">
    <property type="entry name" value="SCP2"/>
    <property type="match status" value="1"/>
</dbReference>
<dbReference type="InterPro" id="IPR036527">
    <property type="entry name" value="SCP2_sterol-bd_dom_sf"/>
</dbReference>
<dbReference type="InterPro" id="IPR036013">
    <property type="entry name" value="Band_7/SPFH_dom_sf"/>
</dbReference>
<dbReference type="SMART" id="SM00244">
    <property type="entry name" value="PHB"/>
    <property type="match status" value="1"/>
</dbReference>
<evidence type="ECO:0000313" key="5">
    <source>
        <dbReference type="Proteomes" id="UP000694569"/>
    </source>
</evidence>
<organism evidence="4 5">
    <name type="scientific">Leptobrachium leishanense</name>
    <name type="common">Leishan spiny toad</name>
    <dbReference type="NCBI Taxonomy" id="445787"/>
    <lineage>
        <taxon>Eukaryota</taxon>
        <taxon>Metazoa</taxon>
        <taxon>Chordata</taxon>
        <taxon>Craniata</taxon>
        <taxon>Vertebrata</taxon>
        <taxon>Euteleostomi</taxon>
        <taxon>Amphibia</taxon>
        <taxon>Batrachia</taxon>
        <taxon>Anura</taxon>
        <taxon>Pelobatoidea</taxon>
        <taxon>Megophryidae</taxon>
        <taxon>Leptobrachium</taxon>
    </lineage>
</organism>
<comment type="similarity">
    <text evidence="1">Belongs to the band 7/mec-2 family.</text>
</comment>
<dbReference type="Pfam" id="PF01145">
    <property type="entry name" value="Band_7"/>
    <property type="match status" value="1"/>
</dbReference>
<evidence type="ECO:0000256" key="1">
    <source>
        <dbReference type="ARBA" id="ARBA00008164"/>
    </source>
</evidence>
<dbReference type="Gene3D" id="3.30.1050.10">
    <property type="entry name" value="SCP2 sterol-binding domain"/>
    <property type="match status" value="1"/>
</dbReference>
<name>A0A8C5Q8L2_9ANUR</name>
<keyword evidence="5" id="KW-1185">Reference proteome</keyword>
<dbReference type="InterPro" id="IPR001107">
    <property type="entry name" value="Band_7"/>
</dbReference>
<evidence type="ECO:0000313" key="4">
    <source>
        <dbReference type="Ensembl" id="ENSLLEP00000034334.1"/>
    </source>
</evidence>
<dbReference type="InterPro" id="IPR003033">
    <property type="entry name" value="SCP2_sterol-bd_dom"/>
</dbReference>
<keyword evidence="2" id="KW-0472">Membrane</keyword>
<dbReference type="AlphaFoldDB" id="A0A8C5Q8L2"/>
<feature type="transmembrane region" description="Helical" evidence="2">
    <location>
        <begin position="36"/>
        <end position="60"/>
    </location>
</feature>
<dbReference type="InterPro" id="IPR001972">
    <property type="entry name" value="Stomatin_HflK_fam"/>
</dbReference>
<dbReference type="SUPFAM" id="SSF117892">
    <property type="entry name" value="Band 7/SPFH domain"/>
    <property type="match status" value="1"/>
</dbReference>
<dbReference type="Gene3D" id="3.30.479.30">
    <property type="entry name" value="Band 7 domain"/>
    <property type="match status" value="1"/>
</dbReference>
<reference evidence="4" key="1">
    <citation type="submission" date="2025-08" db="UniProtKB">
        <authorList>
            <consortium name="Ensembl"/>
        </authorList>
    </citation>
    <scope>IDENTIFICATION</scope>
</reference>
<dbReference type="OrthoDB" id="3592703at2759"/>
<dbReference type="InterPro" id="IPR043202">
    <property type="entry name" value="Band-7_stomatin-like"/>
</dbReference>
<dbReference type="GO" id="GO:0005886">
    <property type="term" value="C:plasma membrane"/>
    <property type="evidence" value="ECO:0007669"/>
    <property type="project" value="InterPro"/>
</dbReference>